<name>A0AAV1CHI8_OLDCO</name>
<evidence type="ECO:0000313" key="2">
    <source>
        <dbReference type="EMBL" id="CAI9094930.1"/>
    </source>
</evidence>
<dbReference type="Proteomes" id="UP001161247">
    <property type="component" value="Chromosome 2"/>
</dbReference>
<keyword evidence="3" id="KW-1185">Reference proteome</keyword>
<accession>A0AAV1CHI8</accession>
<organism evidence="2 3">
    <name type="scientific">Oldenlandia corymbosa var. corymbosa</name>
    <dbReference type="NCBI Taxonomy" id="529605"/>
    <lineage>
        <taxon>Eukaryota</taxon>
        <taxon>Viridiplantae</taxon>
        <taxon>Streptophyta</taxon>
        <taxon>Embryophyta</taxon>
        <taxon>Tracheophyta</taxon>
        <taxon>Spermatophyta</taxon>
        <taxon>Magnoliopsida</taxon>
        <taxon>eudicotyledons</taxon>
        <taxon>Gunneridae</taxon>
        <taxon>Pentapetalae</taxon>
        <taxon>asterids</taxon>
        <taxon>lamiids</taxon>
        <taxon>Gentianales</taxon>
        <taxon>Rubiaceae</taxon>
        <taxon>Rubioideae</taxon>
        <taxon>Spermacoceae</taxon>
        <taxon>Hedyotis-Oldenlandia complex</taxon>
        <taxon>Oldenlandia</taxon>
    </lineage>
</organism>
<gene>
    <name evidence="2" type="ORF">OLC1_LOCUS6005</name>
</gene>
<feature type="region of interest" description="Disordered" evidence="1">
    <location>
        <begin position="99"/>
        <end position="132"/>
    </location>
</feature>
<protein>
    <submittedName>
        <fullName evidence="2">OLC1v1030762C1</fullName>
    </submittedName>
</protein>
<evidence type="ECO:0000313" key="3">
    <source>
        <dbReference type="Proteomes" id="UP001161247"/>
    </source>
</evidence>
<proteinExistence type="predicted"/>
<sequence>MNANDSPCKNGYGEFQPRNETEYARLFQVLVGYAHYDREQKTIRMSGQVESTIEHDMHQLFIRFCSRPEWNAVLREVLQNGAPLRRMERLMQYAEMVSNTPRVSGDENSHRLGSSMDDVGRDSFSPDSAGVKDGEDGSTYAVTMYFVGASFVAFVLECKWKSLSRSSNSLLSRSMSRCLCCVDKGKKSDGRFSFICVDSVDEVI</sequence>
<evidence type="ECO:0000256" key="1">
    <source>
        <dbReference type="SAM" id="MobiDB-lite"/>
    </source>
</evidence>
<dbReference type="AlphaFoldDB" id="A0AAV1CHI8"/>
<reference evidence="2" key="1">
    <citation type="submission" date="2023-03" db="EMBL/GenBank/DDBJ databases">
        <authorList>
            <person name="Julca I."/>
        </authorList>
    </citation>
    <scope>NUCLEOTIDE SEQUENCE</scope>
</reference>
<dbReference type="EMBL" id="OX459119">
    <property type="protein sequence ID" value="CAI9094930.1"/>
    <property type="molecule type" value="Genomic_DNA"/>
</dbReference>